<evidence type="ECO:0000256" key="6">
    <source>
        <dbReference type="ARBA" id="ARBA00022553"/>
    </source>
</evidence>
<organism evidence="22 23">
    <name type="scientific">Funiculus sociatus GB2-A5</name>
    <dbReference type="NCBI Taxonomy" id="2933946"/>
    <lineage>
        <taxon>Bacteria</taxon>
        <taxon>Bacillati</taxon>
        <taxon>Cyanobacteriota</taxon>
        <taxon>Cyanophyceae</taxon>
        <taxon>Coleofasciculales</taxon>
        <taxon>Coleofasciculaceae</taxon>
        <taxon>Funiculus</taxon>
    </lineage>
</organism>
<evidence type="ECO:0000256" key="16">
    <source>
        <dbReference type="SAM" id="Phobius"/>
    </source>
</evidence>
<dbReference type="Pfam" id="PF13426">
    <property type="entry name" value="PAS_9"/>
    <property type="match status" value="2"/>
</dbReference>
<feature type="domain" description="PAS" evidence="19">
    <location>
        <begin position="390"/>
        <end position="461"/>
    </location>
</feature>
<dbReference type="CDD" id="cd00082">
    <property type="entry name" value="HisKA"/>
    <property type="match status" value="1"/>
</dbReference>
<comment type="similarity">
    <text evidence="3">In the N-terminal section; belongs to the phytochrome family.</text>
</comment>
<evidence type="ECO:0000256" key="9">
    <source>
        <dbReference type="ARBA" id="ARBA00022741"/>
    </source>
</evidence>
<dbReference type="InterPro" id="IPR001610">
    <property type="entry name" value="PAC"/>
</dbReference>
<dbReference type="Pfam" id="PF00512">
    <property type="entry name" value="HisKA"/>
    <property type="match status" value="1"/>
</dbReference>
<dbReference type="SMART" id="SM00387">
    <property type="entry name" value="HATPase_c"/>
    <property type="match status" value="1"/>
</dbReference>
<dbReference type="EC" id="2.7.13.3" evidence="4"/>
<dbReference type="Pfam" id="PF02518">
    <property type="entry name" value="HATPase_c"/>
    <property type="match status" value="1"/>
</dbReference>
<evidence type="ECO:0000256" key="15">
    <source>
        <dbReference type="SAM" id="Coils"/>
    </source>
</evidence>
<comment type="caution">
    <text evidence="22">The sequence shown here is derived from an EMBL/GenBank/DDBJ whole genome shotgun (WGS) entry which is preliminary data.</text>
</comment>
<dbReference type="InterPro" id="IPR033479">
    <property type="entry name" value="dCache_1"/>
</dbReference>
<dbReference type="InterPro" id="IPR050351">
    <property type="entry name" value="BphY/WalK/GraS-like"/>
</dbReference>
<reference evidence="22 23" key="1">
    <citation type="submission" date="2022-04" db="EMBL/GenBank/DDBJ databases">
        <title>Positive selection, recombination, and allopatry shape intraspecific diversity of widespread and dominant cyanobacteria.</title>
        <authorList>
            <person name="Wei J."/>
            <person name="Shu W."/>
            <person name="Hu C."/>
        </authorList>
    </citation>
    <scope>NUCLEOTIDE SEQUENCE [LARGE SCALE GENOMIC DNA]</scope>
    <source>
        <strain evidence="22 23">GB2-A5</strain>
    </source>
</reference>
<dbReference type="InterPro" id="IPR035965">
    <property type="entry name" value="PAS-like_dom_sf"/>
</dbReference>
<dbReference type="CDD" id="cd06225">
    <property type="entry name" value="HAMP"/>
    <property type="match status" value="1"/>
</dbReference>
<dbReference type="InterPro" id="IPR003594">
    <property type="entry name" value="HATPase_dom"/>
</dbReference>
<evidence type="ECO:0000256" key="12">
    <source>
        <dbReference type="ARBA" id="ARBA00022989"/>
    </source>
</evidence>
<dbReference type="Pfam" id="PF02743">
    <property type="entry name" value="dCache_1"/>
    <property type="match status" value="1"/>
</dbReference>
<evidence type="ECO:0000256" key="5">
    <source>
        <dbReference type="ARBA" id="ARBA00022475"/>
    </source>
</evidence>
<dbReference type="SUPFAM" id="SSF55874">
    <property type="entry name" value="ATPase domain of HSP90 chaperone/DNA topoisomerase II/histidine kinase"/>
    <property type="match status" value="1"/>
</dbReference>
<dbReference type="InterPro" id="IPR003660">
    <property type="entry name" value="HAMP_dom"/>
</dbReference>
<sequence length="1070" mass="120009">MNQQNKGSGSRLGASHELPLRMDRASPLSGFFSIANQLRYGLVLLVVLALLITSGMLISLSFQAQIEQVEVAQQERSLVAAGEINAYLDDLQRKLSYLARVQGLTDFSPEIQQPLLEALTRHNSAYEKVAIFNKRGEVVSEYSPYDDSKFSHPDDYRSFGRAFKQKEDIVSPVRMDADTKLPVVTLALPIRNQQDVVDGVLMARINLNFLWFIVSQIDVGKTGYTYVIDNRKYLIAEKGIAPNNYKLHDISNYTFIKRLTKLKGAKTLKNYQGLKGVEVVGAIAPIRSVRWKVVVELPTAEAYAPVQRMLFVMGIALSVAMLVAAELGWFFSRQIVSPLQRLTQAAAKISAGNLDTQVTVNRHNEMGVLATTFNEMTAQLRGLIKELRKERNFVSAILDTAGALMIVVDRQGRIIRFNTACEEITDYSFAEVKDQPFWDIFLIPEEAKSIKDIFAQLHTGKFPKTYDNYWTTRDGRQRLISWSTTVLLDADGSIKYMIGTGIDITERKRAEEALLLSEEKFSKAFLSSPDSIAISTIKDGRYVEINESLLRTTGYTREELIGHTAIELNIWNNPEDRLKMIDMLQEAGNIRNLECEFRKKSGEVAIGLLSAEVINFGGELCVLAVVNDITERKAADAQLRDALERDRLLGVIALRIRQSLDLQQILDTTVSEVRNFLSADRVFISRIYDDFQVVAESVIPPWRPIQEWTPKNEEHYQAIRKVFENKSVHVVKDTSQIEISSVVAEDFNNYQIRAFLAVPIILDEEPWGLLIVDQCTSPRDWQQSEIDLLSSLGTQVTIAIKQAKLYQEVQELNARLERKVEERTAQLSQKMQELKELNELKDEFLHAVSHDLRTPIMGMSLVVNNLLNKSGETIPISRSILERMIQSSDRQLSLINSLLETHSSEVRGVILNYQLVQLGTLTSAIAQDMEPLLLKNQATLNNLVPASLPGVTADPLQLRRVFENLLTNALNHNPPGLILTLQATVEEEMVHCTVADNGVGMNPEACDHLFERYVRGSRARSTGIGLGLYLCRQIITAHGGQIGAISAPGAGATFWFTLPLFASPTEEVGN</sequence>
<dbReference type="SUPFAM" id="SSF158472">
    <property type="entry name" value="HAMP domain-like"/>
    <property type="match status" value="1"/>
</dbReference>
<dbReference type="PROSITE" id="PS50109">
    <property type="entry name" value="HIS_KIN"/>
    <property type="match status" value="1"/>
</dbReference>
<evidence type="ECO:0000259" key="19">
    <source>
        <dbReference type="PROSITE" id="PS50112"/>
    </source>
</evidence>
<dbReference type="SMART" id="SM00304">
    <property type="entry name" value="HAMP"/>
    <property type="match status" value="1"/>
</dbReference>
<keyword evidence="6" id="KW-0597">Phosphoprotein</keyword>
<proteinExistence type="inferred from homology"/>
<dbReference type="SMART" id="SM00065">
    <property type="entry name" value="GAF"/>
    <property type="match status" value="1"/>
</dbReference>
<dbReference type="SUPFAM" id="SSF55781">
    <property type="entry name" value="GAF domain-like"/>
    <property type="match status" value="1"/>
</dbReference>
<evidence type="ECO:0000256" key="10">
    <source>
        <dbReference type="ARBA" id="ARBA00022777"/>
    </source>
</evidence>
<dbReference type="PANTHER" id="PTHR42878">
    <property type="entry name" value="TWO-COMPONENT HISTIDINE KINASE"/>
    <property type="match status" value="1"/>
</dbReference>
<dbReference type="InterPro" id="IPR000014">
    <property type="entry name" value="PAS"/>
</dbReference>
<keyword evidence="5" id="KW-1003">Cell membrane</keyword>
<dbReference type="Proteomes" id="UP001442494">
    <property type="component" value="Unassembled WGS sequence"/>
</dbReference>
<dbReference type="Gene3D" id="3.30.450.20">
    <property type="entry name" value="PAS domain"/>
    <property type="match status" value="3"/>
</dbReference>
<dbReference type="SUPFAM" id="SSF103190">
    <property type="entry name" value="Sensory domain-like"/>
    <property type="match status" value="1"/>
</dbReference>
<dbReference type="PRINTS" id="PR00344">
    <property type="entry name" value="BCTRLSENSOR"/>
</dbReference>
<evidence type="ECO:0000256" key="11">
    <source>
        <dbReference type="ARBA" id="ARBA00022840"/>
    </source>
</evidence>
<evidence type="ECO:0000256" key="13">
    <source>
        <dbReference type="ARBA" id="ARBA00023012"/>
    </source>
</evidence>
<dbReference type="CDD" id="cd00130">
    <property type="entry name" value="PAS"/>
    <property type="match status" value="2"/>
</dbReference>
<dbReference type="CDD" id="cd18773">
    <property type="entry name" value="PDC1_HK_sensor"/>
    <property type="match status" value="1"/>
</dbReference>
<dbReference type="PANTHER" id="PTHR42878:SF7">
    <property type="entry name" value="SENSOR HISTIDINE KINASE GLRK"/>
    <property type="match status" value="1"/>
</dbReference>
<dbReference type="PROSITE" id="PS50885">
    <property type="entry name" value="HAMP"/>
    <property type="match status" value="1"/>
</dbReference>
<evidence type="ECO:0000259" key="21">
    <source>
        <dbReference type="PROSITE" id="PS50885"/>
    </source>
</evidence>
<dbReference type="Gene3D" id="3.30.565.10">
    <property type="entry name" value="Histidine kinase-like ATPase, C-terminal domain"/>
    <property type="match status" value="1"/>
</dbReference>
<protein>
    <recommendedName>
        <fullName evidence="4">histidine kinase</fullName>
        <ecNumber evidence="4">2.7.13.3</ecNumber>
    </recommendedName>
</protein>
<dbReference type="InterPro" id="IPR016132">
    <property type="entry name" value="Phyto_chromo_attachment"/>
</dbReference>
<keyword evidence="23" id="KW-1185">Reference proteome</keyword>
<dbReference type="SMART" id="SM00086">
    <property type="entry name" value="PAC"/>
    <property type="match status" value="2"/>
</dbReference>
<dbReference type="PROSITE" id="PS50046">
    <property type="entry name" value="PHYTOCHROME_2"/>
    <property type="match status" value="1"/>
</dbReference>
<comment type="subcellular location">
    <subcellularLocation>
        <location evidence="2">Cell membrane</location>
        <topology evidence="2">Multi-pass membrane protein</topology>
    </subcellularLocation>
</comment>
<evidence type="ECO:0000256" key="1">
    <source>
        <dbReference type="ARBA" id="ARBA00000085"/>
    </source>
</evidence>
<keyword evidence="14 16" id="KW-0472">Membrane</keyword>
<dbReference type="Gene3D" id="1.10.287.130">
    <property type="match status" value="1"/>
</dbReference>
<dbReference type="NCBIfam" id="TIGR00229">
    <property type="entry name" value="sensory_box"/>
    <property type="match status" value="2"/>
</dbReference>
<evidence type="ECO:0000256" key="4">
    <source>
        <dbReference type="ARBA" id="ARBA00012438"/>
    </source>
</evidence>
<keyword evidence="10" id="KW-0418">Kinase</keyword>
<evidence type="ECO:0000256" key="7">
    <source>
        <dbReference type="ARBA" id="ARBA00022679"/>
    </source>
</evidence>
<evidence type="ECO:0000313" key="22">
    <source>
        <dbReference type="EMBL" id="MEP0863170.1"/>
    </source>
</evidence>
<evidence type="ECO:0000259" key="17">
    <source>
        <dbReference type="PROSITE" id="PS50046"/>
    </source>
</evidence>
<dbReference type="SMART" id="SM00091">
    <property type="entry name" value="PAS"/>
    <property type="match status" value="2"/>
</dbReference>
<dbReference type="InterPro" id="IPR000700">
    <property type="entry name" value="PAS-assoc_C"/>
</dbReference>
<dbReference type="InterPro" id="IPR029016">
    <property type="entry name" value="GAF-like_dom_sf"/>
</dbReference>
<comment type="catalytic activity">
    <reaction evidence="1">
        <text>ATP + protein L-histidine = ADP + protein N-phospho-L-histidine.</text>
        <dbReference type="EC" id="2.7.13.3"/>
    </reaction>
</comment>
<keyword evidence="12 16" id="KW-1133">Transmembrane helix</keyword>
<dbReference type="InterPro" id="IPR003018">
    <property type="entry name" value="GAF"/>
</dbReference>
<dbReference type="SUPFAM" id="SSF47384">
    <property type="entry name" value="Homodimeric domain of signal transducing histidine kinase"/>
    <property type="match status" value="1"/>
</dbReference>
<dbReference type="InterPro" id="IPR029151">
    <property type="entry name" value="Sensor-like_sf"/>
</dbReference>
<dbReference type="InterPro" id="IPR005467">
    <property type="entry name" value="His_kinase_dom"/>
</dbReference>
<feature type="domain" description="Phytochrome chromophore attachment site" evidence="17">
    <location>
        <begin position="661"/>
        <end position="795"/>
    </location>
</feature>
<dbReference type="PROSITE" id="PS50112">
    <property type="entry name" value="PAS"/>
    <property type="match status" value="2"/>
</dbReference>
<dbReference type="InterPro" id="IPR036097">
    <property type="entry name" value="HisK_dim/P_sf"/>
</dbReference>
<keyword evidence="15" id="KW-0175">Coiled coil</keyword>
<evidence type="ECO:0000256" key="14">
    <source>
        <dbReference type="ARBA" id="ARBA00023136"/>
    </source>
</evidence>
<keyword evidence="8 16" id="KW-0812">Transmembrane</keyword>
<evidence type="ECO:0000256" key="2">
    <source>
        <dbReference type="ARBA" id="ARBA00004651"/>
    </source>
</evidence>
<keyword evidence="11" id="KW-0067">ATP-binding</keyword>
<feature type="transmembrane region" description="Helical" evidence="16">
    <location>
        <begin position="38"/>
        <end position="58"/>
    </location>
</feature>
<dbReference type="Pfam" id="PF00672">
    <property type="entry name" value="HAMP"/>
    <property type="match status" value="1"/>
</dbReference>
<evidence type="ECO:0000256" key="3">
    <source>
        <dbReference type="ARBA" id="ARBA00006402"/>
    </source>
</evidence>
<evidence type="ECO:0000313" key="23">
    <source>
        <dbReference type="Proteomes" id="UP001442494"/>
    </source>
</evidence>
<feature type="domain" description="PAC" evidence="20">
    <location>
        <begin position="591"/>
        <end position="641"/>
    </location>
</feature>
<dbReference type="Pfam" id="PF01590">
    <property type="entry name" value="GAF"/>
    <property type="match status" value="1"/>
</dbReference>
<feature type="transmembrane region" description="Helical" evidence="16">
    <location>
        <begin position="310"/>
        <end position="331"/>
    </location>
</feature>
<dbReference type="Gene3D" id="3.30.450.40">
    <property type="match status" value="1"/>
</dbReference>
<dbReference type="EMBL" id="JAMPKK010000002">
    <property type="protein sequence ID" value="MEP0863170.1"/>
    <property type="molecule type" value="Genomic_DNA"/>
</dbReference>
<gene>
    <name evidence="22" type="ORF">NDI37_01650</name>
</gene>
<dbReference type="InterPro" id="IPR036890">
    <property type="entry name" value="HATPase_C_sf"/>
</dbReference>
<dbReference type="InterPro" id="IPR003661">
    <property type="entry name" value="HisK_dim/P_dom"/>
</dbReference>
<dbReference type="SMART" id="SM00388">
    <property type="entry name" value="HisKA"/>
    <property type="match status" value="1"/>
</dbReference>
<dbReference type="Gene3D" id="6.10.340.10">
    <property type="match status" value="1"/>
</dbReference>
<feature type="domain" description="PAC" evidence="20">
    <location>
        <begin position="464"/>
        <end position="516"/>
    </location>
</feature>
<evidence type="ECO:0000259" key="20">
    <source>
        <dbReference type="PROSITE" id="PS50113"/>
    </source>
</evidence>
<dbReference type="InterPro" id="IPR004358">
    <property type="entry name" value="Sig_transdc_His_kin-like_C"/>
</dbReference>
<keyword evidence="9" id="KW-0547">Nucleotide-binding</keyword>
<dbReference type="SUPFAM" id="SSF55785">
    <property type="entry name" value="PYP-like sensor domain (PAS domain)"/>
    <property type="match status" value="2"/>
</dbReference>
<dbReference type="PROSITE" id="PS50113">
    <property type="entry name" value="PAC"/>
    <property type="match status" value="2"/>
</dbReference>
<feature type="coiled-coil region" evidence="15">
    <location>
        <begin position="802"/>
        <end position="847"/>
    </location>
</feature>
<dbReference type="CDD" id="cd12912">
    <property type="entry name" value="PDC2_MCP_like"/>
    <property type="match status" value="1"/>
</dbReference>
<feature type="domain" description="HAMP" evidence="21">
    <location>
        <begin position="333"/>
        <end position="385"/>
    </location>
</feature>
<accession>A0ABV0JIB7</accession>
<feature type="domain" description="Histidine kinase" evidence="18">
    <location>
        <begin position="847"/>
        <end position="1062"/>
    </location>
</feature>
<evidence type="ECO:0000259" key="18">
    <source>
        <dbReference type="PROSITE" id="PS50109"/>
    </source>
</evidence>
<keyword evidence="7" id="KW-0808">Transferase</keyword>
<feature type="domain" description="PAS" evidence="19">
    <location>
        <begin position="517"/>
        <end position="587"/>
    </location>
</feature>
<evidence type="ECO:0000256" key="8">
    <source>
        <dbReference type="ARBA" id="ARBA00022692"/>
    </source>
</evidence>
<dbReference type="CDD" id="cd00075">
    <property type="entry name" value="HATPase"/>
    <property type="match status" value="1"/>
</dbReference>
<keyword evidence="13" id="KW-0902">Two-component regulatory system</keyword>
<name>A0ABV0JIB7_9CYAN</name>